<sequence length="236" mass="25345">MRIELRYTDGCPAAQPLREAAEDALEDVAPQEHIMFTRVRAAEGASHGIFPGSPMLLIDGHEVGPNDAGQVYVSGLGLPDPKVPQQPEIRTALGQAAFNAPVRMPLRHRRIVLIAALLILFGALLGQLAAWGAVVTLAGLALLAVGFAGNGRRKGAQPYMWAAGFAALSWLLATSAIWWEVFFGEPFRLGATAGVLFWVGSTSALVTMLSVAAGTVARHRLRQQLRQQLRQDPNQP</sequence>
<feature type="transmembrane region" description="Helical" evidence="1">
    <location>
        <begin position="111"/>
        <end position="128"/>
    </location>
</feature>
<keyword evidence="1" id="KW-0472">Membrane</keyword>
<keyword evidence="3" id="KW-1185">Reference proteome</keyword>
<feature type="transmembrane region" description="Helical" evidence="1">
    <location>
        <begin position="134"/>
        <end position="151"/>
    </location>
</feature>
<dbReference type="RefSeq" id="WP_090588155.1">
    <property type="nucleotide sequence ID" value="NZ_FNDT01000025.1"/>
</dbReference>
<keyword evidence="1" id="KW-0812">Transmembrane</keyword>
<dbReference type="EMBL" id="FNDT01000025">
    <property type="protein sequence ID" value="SDI82219.1"/>
    <property type="molecule type" value="Genomic_DNA"/>
</dbReference>
<accession>A0A1G8NPM4</accession>
<dbReference type="STRING" id="335973.SAMN04488693_12520"/>
<evidence type="ECO:0000313" key="3">
    <source>
        <dbReference type="Proteomes" id="UP000199258"/>
    </source>
</evidence>
<keyword evidence="1" id="KW-1133">Transmembrane helix</keyword>
<gene>
    <name evidence="2" type="ORF">SAMN04488693_12520</name>
</gene>
<name>A0A1G8NPM4_9MICC</name>
<dbReference type="OrthoDB" id="7185309at2"/>
<proteinExistence type="predicted"/>
<evidence type="ECO:0000313" key="2">
    <source>
        <dbReference type="EMBL" id="SDI82219.1"/>
    </source>
</evidence>
<dbReference type="Proteomes" id="UP000199258">
    <property type="component" value="Unassembled WGS sequence"/>
</dbReference>
<reference evidence="2 3" key="1">
    <citation type="submission" date="2016-10" db="EMBL/GenBank/DDBJ databases">
        <authorList>
            <person name="de Groot N.N."/>
        </authorList>
    </citation>
    <scope>NUCLEOTIDE SEQUENCE [LARGE SCALE GENOMIC DNA]</scope>
    <source>
        <strain evidence="2 3">NP_1H</strain>
    </source>
</reference>
<evidence type="ECO:0000256" key="1">
    <source>
        <dbReference type="SAM" id="Phobius"/>
    </source>
</evidence>
<dbReference type="AlphaFoldDB" id="A0A1G8NPM4"/>
<organism evidence="2 3">
    <name type="scientific">Arthrobacter subterraneus</name>
    <dbReference type="NCBI Taxonomy" id="335973"/>
    <lineage>
        <taxon>Bacteria</taxon>
        <taxon>Bacillati</taxon>
        <taxon>Actinomycetota</taxon>
        <taxon>Actinomycetes</taxon>
        <taxon>Micrococcales</taxon>
        <taxon>Micrococcaceae</taxon>
        <taxon>Arthrobacter</taxon>
    </lineage>
</organism>
<feature type="transmembrane region" description="Helical" evidence="1">
    <location>
        <begin position="191"/>
        <end position="217"/>
    </location>
</feature>
<protein>
    <submittedName>
        <fullName evidence="2">Uncharacterized protein</fullName>
    </submittedName>
</protein>
<feature type="transmembrane region" description="Helical" evidence="1">
    <location>
        <begin position="158"/>
        <end position="179"/>
    </location>
</feature>